<proteinExistence type="inferred from homology"/>
<keyword evidence="4 13" id="KW-0812">Transmembrane</keyword>
<evidence type="ECO:0000256" key="5">
    <source>
        <dbReference type="ARBA" id="ARBA00022729"/>
    </source>
</evidence>
<comment type="similarity">
    <text evidence="10">Belongs to the acyltransferase CrtO family.</text>
</comment>
<evidence type="ECO:0000256" key="8">
    <source>
        <dbReference type="ARBA" id="ARBA00023315"/>
    </source>
</evidence>
<comment type="caution">
    <text evidence="14">The sequence shown here is derived from an EMBL/GenBank/DDBJ whole genome shotgun (WGS) entry which is preliminary data.</text>
</comment>
<evidence type="ECO:0000256" key="6">
    <source>
        <dbReference type="ARBA" id="ARBA00022989"/>
    </source>
</evidence>
<evidence type="ECO:0000256" key="1">
    <source>
        <dbReference type="ARBA" id="ARBA00004162"/>
    </source>
</evidence>
<evidence type="ECO:0000256" key="3">
    <source>
        <dbReference type="ARBA" id="ARBA00022679"/>
    </source>
</evidence>
<dbReference type="EMBL" id="BMQM01000012">
    <property type="protein sequence ID" value="GGR59136.1"/>
    <property type="molecule type" value="Genomic_DNA"/>
</dbReference>
<evidence type="ECO:0000256" key="10">
    <source>
        <dbReference type="ARBA" id="ARBA00023603"/>
    </source>
</evidence>
<evidence type="ECO:0000313" key="14">
    <source>
        <dbReference type="EMBL" id="GGR59136.1"/>
    </source>
</evidence>
<keyword evidence="2" id="KW-1003">Cell membrane</keyword>
<comment type="subcellular location">
    <subcellularLocation>
        <location evidence="1">Cell membrane</location>
        <topology evidence="1">Single-pass membrane protein</topology>
    </subcellularLocation>
</comment>
<dbReference type="Pfam" id="PF18927">
    <property type="entry name" value="CrtO"/>
    <property type="match status" value="1"/>
</dbReference>
<dbReference type="RefSeq" id="WP_189064951.1">
    <property type="nucleotide sequence ID" value="NZ_BMQM01000012.1"/>
</dbReference>
<reference evidence="15" key="1">
    <citation type="journal article" date="2019" name="Int. J. Syst. Evol. Microbiol.">
        <title>The Global Catalogue of Microorganisms (GCM) 10K type strain sequencing project: providing services to taxonomists for standard genome sequencing and annotation.</title>
        <authorList>
            <consortium name="The Broad Institute Genomics Platform"/>
            <consortium name="The Broad Institute Genome Sequencing Center for Infectious Disease"/>
            <person name="Wu L."/>
            <person name="Ma J."/>
        </authorList>
    </citation>
    <scope>NUCLEOTIDE SEQUENCE [LARGE SCALE GENOMIC DNA]</scope>
    <source>
        <strain evidence="15">JCM 31404</strain>
    </source>
</reference>
<keyword evidence="15" id="KW-1185">Reference proteome</keyword>
<feature type="transmembrane region" description="Helical" evidence="13">
    <location>
        <begin position="141"/>
        <end position="162"/>
    </location>
</feature>
<evidence type="ECO:0000313" key="15">
    <source>
        <dbReference type="Proteomes" id="UP000634308"/>
    </source>
</evidence>
<protein>
    <recommendedName>
        <fullName evidence="11">Glycosyl-4,4'-diaponeurosporenoate acyltransferase</fullName>
    </recommendedName>
</protein>
<keyword evidence="6 13" id="KW-1133">Transmembrane helix</keyword>
<comment type="function">
    <text evidence="12">Catalyzes the acylation of glycosyl-4,4'-diaponeurosporenoate, i.e. the esterification of glucose at the C6'' position with the carboxyl group of the C(15) fatty acid 12-methyltetradecanoic acid, to yield staphyloxanthin. This is the last step in the biosynthesis of this orange pigment, present in most staphylococci strains.</text>
</comment>
<gene>
    <name evidence="14" type="ORF">GCM10008959_21200</name>
</gene>
<evidence type="ECO:0000256" key="12">
    <source>
        <dbReference type="ARBA" id="ARBA00025324"/>
    </source>
</evidence>
<evidence type="ECO:0000256" key="2">
    <source>
        <dbReference type="ARBA" id="ARBA00022475"/>
    </source>
</evidence>
<keyword evidence="8" id="KW-0012">Acyltransferase</keyword>
<keyword evidence="7 13" id="KW-0472">Membrane</keyword>
<evidence type="ECO:0000256" key="9">
    <source>
        <dbReference type="ARBA" id="ARBA00023588"/>
    </source>
</evidence>
<comment type="pathway">
    <text evidence="9">Carotenoid biosynthesis; staphyloxanthin biosynthesis; staphyloxanthin from farnesyl diphosphate: step 5/5.</text>
</comment>
<evidence type="ECO:0000256" key="11">
    <source>
        <dbReference type="ARBA" id="ARBA00023667"/>
    </source>
</evidence>
<evidence type="ECO:0000256" key="7">
    <source>
        <dbReference type="ARBA" id="ARBA00023136"/>
    </source>
</evidence>
<organism evidence="14 15">
    <name type="scientific">Deinococcus seoulensis</name>
    <dbReference type="NCBI Taxonomy" id="1837379"/>
    <lineage>
        <taxon>Bacteria</taxon>
        <taxon>Thermotogati</taxon>
        <taxon>Deinococcota</taxon>
        <taxon>Deinococci</taxon>
        <taxon>Deinococcales</taxon>
        <taxon>Deinococcaceae</taxon>
        <taxon>Deinococcus</taxon>
    </lineage>
</organism>
<name>A0ABQ2RVE1_9DEIO</name>
<accession>A0ABQ2RVE1</accession>
<evidence type="ECO:0000256" key="13">
    <source>
        <dbReference type="SAM" id="Phobius"/>
    </source>
</evidence>
<keyword evidence="5" id="KW-0732">Signal</keyword>
<sequence>MKRPPAPAAARLGVGLLAALGGAALSARLTGPRSPVTAIVLHAGLMRWSVDALPATQPELSGAWFRVRPGEAALYRRAGVYGYMRLLRRLGWERLRRESVGFTGRAALTRLERAGREAETNHLLIGSLGLLVAALAARRRAWTVALWHLLLTVVLHAYPVMLQRTLRARLTRPPSG</sequence>
<dbReference type="InterPro" id="IPR044021">
    <property type="entry name" value="CrtO"/>
</dbReference>
<dbReference type="Proteomes" id="UP000634308">
    <property type="component" value="Unassembled WGS sequence"/>
</dbReference>
<keyword evidence="3" id="KW-0808">Transferase</keyword>
<evidence type="ECO:0000256" key="4">
    <source>
        <dbReference type="ARBA" id="ARBA00022692"/>
    </source>
</evidence>